<proteinExistence type="inferred from homology"/>
<feature type="binding site" evidence="4">
    <location>
        <position position="134"/>
    </location>
    <ligand>
        <name>Mn(2+)</name>
        <dbReference type="ChEBI" id="CHEBI:29035"/>
        <label>1</label>
    </ligand>
</feature>
<dbReference type="InterPro" id="IPR005925">
    <property type="entry name" value="Agmatinase-rel"/>
</dbReference>
<evidence type="ECO:0000313" key="7">
    <source>
        <dbReference type="Proteomes" id="UP000465601"/>
    </source>
</evidence>
<evidence type="ECO:0000313" key="6">
    <source>
        <dbReference type="EMBL" id="KAB3527365.1"/>
    </source>
</evidence>
<dbReference type="Gene3D" id="3.40.800.10">
    <property type="entry name" value="Ureohydrolase domain"/>
    <property type="match status" value="1"/>
</dbReference>
<feature type="binding site" evidence="4">
    <location>
        <position position="136"/>
    </location>
    <ligand>
        <name>Mn(2+)</name>
        <dbReference type="ChEBI" id="CHEBI:29035"/>
        <label>1</label>
    </ligand>
</feature>
<organism evidence="6 7">
    <name type="scientific">Alkaliphilus serpentinus</name>
    <dbReference type="NCBI Taxonomy" id="1482731"/>
    <lineage>
        <taxon>Bacteria</taxon>
        <taxon>Bacillati</taxon>
        <taxon>Bacillota</taxon>
        <taxon>Clostridia</taxon>
        <taxon>Peptostreptococcales</taxon>
        <taxon>Natronincolaceae</taxon>
        <taxon>Alkaliphilus</taxon>
    </lineage>
</organism>
<dbReference type="CDD" id="cd11593">
    <property type="entry name" value="Agmatinase-like_2"/>
    <property type="match status" value="1"/>
</dbReference>
<feature type="binding site" evidence="4">
    <location>
        <position position="214"/>
    </location>
    <ligand>
        <name>Mn(2+)</name>
        <dbReference type="ChEBI" id="CHEBI:29035"/>
        <label>1</label>
    </ligand>
</feature>
<dbReference type="InterPro" id="IPR023696">
    <property type="entry name" value="Ureohydrolase_dom_sf"/>
</dbReference>
<dbReference type="EMBL" id="WBZB01000043">
    <property type="protein sequence ID" value="KAB3527365.1"/>
    <property type="molecule type" value="Genomic_DNA"/>
</dbReference>
<dbReference type="InterPro" id="IPR006035">
    <property type="entry name" value="Ureohydrolase"/>
</dbReference>
<keyword evidence="7" id="KW-1185">Reference proteome</keyword>
<sequence length="282" mass="31657">MEFFNQYAFIGCEASFEDSNIVLFGAPYDGTSSFRPGSRFASSRIRIDSYGLETYSPYLDLDLEDYLVHDAGDLNLAFGNRELALKSIRGYCDEIIKKNKKPLMIGGEHLVTLPAVEATYEKYKDIVVLHFDAHTDLRKDYMGERYSHATVIKNIWDFLGDGRIYQFGIRSGLKEEFEWAAEGHTFLNKFGYESLDKALLEIKDKPVYLTIDLDVLDPSIFPGTGTPEPGGLTFKDMMIIIQKLSGLNIVGADVVELSPDYDPTGVSTAVASKIIREVMLLL</sequence>
<dbReference type="GO" id="GO:0033389">
    <property type="term" value="P:putrescine biosynthetic process from arginine, via agmatine"/>
    <property type="evidence" value="ECO:0007669"/>
    <property type="project" value="TreeGrafter"/>
</dbReference>
<accession>A0A833MD52</accession>
<keyword evidence="3 5" id="KW-0378">Hydrolase</keyword>
<keyword evidence="4" id="KW-0464">Manganese</keyword>
<comment type="cofactor">
    <cofactor evidence="4">
        <name>Mn(2+)</name>
        <dbReference type="ChEBI" id="CHEBI:29035"/>
    </cofactor>
    <text evidence="4">Binds 2 manganese ions per subunit.</text>
</comment>
<comment type="similarity">
    <text evidence="1">Belongs to the arginase family. Agmatinase subfamily.</text>
</comment>
<evidence type="ECO:0000256" key="3">
    <source>
        <dbReference type="ARBA" id="ARBA00022801"/>
    </source>
</evidence>
<dbReference type="GO" id="GO:0046872">
    <property type="term" value="F:metal ion binding"/>
    <property type="evidence" value="ECO:0007669"/>
    <property type="project" value="UniProtKB-KW"/>
</dbReference>
<keyword evidence="2 4" id="KW-0479">Metal-binding</keyword>
<dbReference type="NCBIfam" id="TIGR01230">
    <property type="entry name" value="agmatinase"/>
    <property type="match status" value="1"/>
</dbReference>
<feature type="binding site" evidence="4">
    <location>
        <position position="132"/>
    </location>
    <ligand>
        <name>Mn(2+)</name>
        <dbReference type="ChEBI" id="CHEBI:29035"/>
        <label>1</label>
    </ligand>
</feature>
<evidence type="ECO:0000256" key="1">
    <source>
        <dbReference type="ARBA" id="ARBA00009227"/>
    </source>
</evidence>
<dbReference type="SUPFAM" id="SSF52768">
    <property type="entry name" value="Arginase/deacetylase"/>
    <property type="match status" value="1"/>
</dbReference>
<reference evidence="6 7" key="1">
    <citation type="submission" date="2019-10" db="EMBL/GenBank/DDBJ databases">
        <title>Alkaliphilus serpentinus sp. nov. and Alkaliphilus pronyensis sp. nov., two novel anaerobic alkaliphilic species isolated from the serpentinized-hosted hydrothermal field of the Prony Bay (New Caledonia).</title>
        <authorList>
            <person name="Postec A."/>
        </authorList>
    </citation>
    <scope>NUCLEOTIDE SEQUENCE [LARGE SCALE GENOMIC DNA]</scope>
    <source>
        <strain evidence="6 7">LacT</strain>
    </source>
</reference>
<evidence type="ECO:0000256" key="4">
    <source>
        <dbReference type="PIRSR" id="PIRSR036979-1"/>
    </source>
</evidence>
<dbReference type="AlphaFoldDB" id="A0A833MD52"/>
<name>A0A833MD52_9FIRM</name>
<dbReference type="RefSeq" id="WP_151866647.1">
    <property type="nucleotide sequence ID" value="NZ_WBZB01000043.1"/>
</dbReference>
<dbReference type="GO" id="GO:0008783">
    <property type="term" value="F:agmatinase activity"/>
    <property type="evidence" value="ECO:0007669"/>
    <property type="project" value="UniProtKB-EC"/>
</dbReference>
<feature type="binding site" evidence="4">
    <location>
        <position position="109"/>
    </location>
    <ligand>
        <name>Mn(2+)</name>
        <dbReference type="ChEBI" id="CHEBI:29035"/>
        <label>1</label>
    </ligand>
</feature>
<dbReference type="PIRSF" id="PIRSF036979">
    <property type="entry name" value="Arginase"/>
    <property type="match status" value="1"/>
</dbReference>
<dbReference type="InterPro" id="IPR020855">
    <property type="entry name" value="Ureohydrolase_Mn_BS"/>
</dbReference>
<dbReference type="PROSITE" id="PS01053">
    <property type="entry name" value="ARGINASE_1"/>
    <property type="match status" value="1"/>
</dbReference>
<evidence type="ECO:0000256" key="5">
    <source>
        <dbReference type="RuleBase" id="RU003684"/>
    </source>
</evidence>
<dbReference type="Pfam" id="PF00491">
    <property type="entry name" value="Arginase"/>
    <property type="match status" value="1"/>
</dbReference>
<comment type="caution">
    <text evidence="6">The sequence shown here is derived from an EMBL/GenBank/DDBJ whole genome shotgun (WGS) entry which is preliminary data.</text>
</comment>
<gene>
    <name evidence="6" type="primary">speB</name>
    <name evidence="6" type="ORF">F8153_12275</name>
</gene>
<dbReference type="PRINTS" id="PR00116">
    <property type="entry name" value="ARGINASE"/>
</dbReference>
<feature type="binding site" evidence="4">
    <location>
        <position position="212"/>
    </location>
    <ligand>
        <name>Mn(2+)</name>
        <dbReference type="ChEBI" id="CHEBI:29035"/>
        <label>1</label>
    </ligand>
</feature>
<dbReference type="Proteomes" id="UP000465601">
    <property type="component" value="Unassembled WGS sequence"/>
</dbReference>
<dbReference type="EC" id="3.5.3.11" evidence="6"/>
<dbReference type="PROSITE" id="PS51409">
    <property type="entry name" value="ARGINASE_2"/>
    <property type="match status" value="1"/>
</dbReference>
<dbReference type="PANTHER" id="PTHR11358:SF26">
    <property type="entry name" value="GUANIDINO ACID HYDROLASE, MITOCHONDRIAL"/>
    <property type="match status" value="1"/>
</dbReference>
<evidence type="ECO:0000256" key="2">
    <source>
        <dbReference type="ARBA" id="ARBA00022723"/>
    </source>
</evidence>
<dbReference type="PANTHER" id="PTHR11358">
    <property type="entry name" value="ARGINASE/AGMATINASE"/>
    <property type="match status" value="1"/>
</dbReference>
<protein>
    <submittedName>
        <fullName evidence="6">Agmatinase</fullName>
        <ecNumber evidence="6">3.5.3.11</ecNumber>
    </submittedName>
</protein>
<dbReference type="OrthoDB" id="9788689at2"/>